<reference evidence="3 4" key="1">
    <citation type="journal article" date="2019" name="Int. J. Syst. Evol. Microbiol.">
        <title>The Global Catalogue of Microorganisms (GCM) 10K type strain sequencing project: providing services to taxonomists for standard genome sequencing and annotation.</title>
        <authorList>
            <consortium name="The Broad Institute Genomics Platform"/>
            <consortium name="The Broad Institute Genome Sequencing Center for Infectious Disease"/>
            <person name="Wu L."/>
            <person name="Ma J."/>
        </authorList>
    </citation>
    <scope>NUCLEOTIDE SEQUENCE [LARGE SCALE GENOMIC DNA]</scope>
    <source>
        <strain evidence="3 4">JCM 30072</strain>
    </source>
</reference>
<comment type="caution">
    <text evidence="3">The sequence shown here is derived from an EMBL/GenBank/DDBJ whole genome shotgun (WGS) entry which is preliminary data.</text>
</comment>
<dbReference type="EMBL" id="JBHSZI010000001">
    <property type="protein sequence ID" value="MFC7058970.1"/>
    <property type="molecule type" value="Genomic_DNA"/>
</dbReference>
<dbReference type="SUPFAM" id="SSF116734">
    <property type="entry name" value="DNA methylase specificity domain"/>
    <property type="match status" value="1"/>
</dbReference>
<dbReference type="Gene3D" id="3.90.220.20">
    <property type="entry name" value="DNA methylase specificity domains"/>
    <property type="match status" value="1"/>
</dbReference>
<dbReference type="RefSeq" id="WP_382185919.1">
    <property type="nucleotide sequence ID" value="NZ_JBHSZI010000001.1"/>
</dbReference>
<gene>
    <name evidence="3" type="ORF">ACFQQG_13300</name>
</gene>
<dbReference type="InterPro" id="IPR044946">
    <property type="entry name" value="Restrct_endonuc_typeI_TRD_sf"/>
</dbReference>
<evidence type="ECO:0000256" key="2">
    <source>
        <dbReference type="ARBA" id="ARBA00023125"/>
    </source>
</evidence>
<keyword evidence="1" id="KW-0680">Restriction system</keyword>
<accession>A0ABD5W0A8</accession>
<evidence type="ECO:0000256" key="1">
    <source>
        <dbReference type="ARBA" id="ARBA00022747"/>
    </source>
</evidence>
<keyword evidence="4" id="KW-1185">Reference proteome</keyword>
<proteinExistence type="predicted"/>
<dbReference type="Proteomes" id="UP001596445">
    <property type="component" value="Unassembled WGS sequence"/>
</dbReference>
<dbReference type="GO" id="GO:0003677">
    <property type="term" value="F:DNA binding"/>
    <property type="evidence" value="ECO:0007669"/>
    <property type="project" value="UniProtKB-KW"/>
</dbReference>
<name>A0ABD5W0A8_9EURY</name>
<protein>
    <submittedName>
        <fullName evidence="3">Uncharacterized protein</fullName>
    </submittedName>
</protein>
<sequence>MSEEELGSVVEKVKTAEVSDEYGPGNERWEMRPLSELMEPVLGKTPKRSEDEYWGGDIQWASAKDISQSETRHVYDTAENMTEAGKEAATPQSFLQVL</sequence>
<evidence type="ECO:0000313" key="3">
    <source>
        <dbReference type="EMBL" id="MFC7058970.1"/>
    </source>
</evidence>
<organism evidence="3 4">
    <name type="scientific">Halovenus salina</name>
    <dbReference type="NCBI Taxonomy" id="1510225"/>
    <lineage>
        <taxon>Archaea</taxon>
        <taxon>Methanobacteriati</taxon>
        <taxon>Methanobacteriota</taxon>
        <taxon>Stenosarchaea group</taxon>
        <taxon>Halobacteria</taxon>
        <taxon>Halobacteriales</taxon>
        <taxon>Haloarculaceae</taxon>
        <taxon>Halovenus</taxon>
    </lineage>
</organism>
<evidence type="ECO:0000313" key="4">
    <source>
        <dbReference type="Proteomes" id="UP001596445"/>
    </source>
</evidence>
<dbReference type="AlphaFoldDB" id="A0ABD5W0A8"/>
<keyword evidence="2" id="KW-0238">DNA-binding</keyword>
<dbReference type="GO" id="GO:0009307">
    <property type="term" value="P:DNA restriction-modification system"/>
    <property type="evidence" value="ECO:0007669"/>
    <property type="project" value="UniProtKB-KW"/>
</dbReference>